<feature type="domain" description="Multidrug resistance protein MdtA-like alpha-helical hairpin" evidence="4">
    <location>
        <begin position="108"/>
        <end position="177"/>
    </location>
</feature>
<dbReference type="Gene3D" id="2.40.420.20">
    <property type="match status" value="1"/>
</dbReference>
<evidence type="ECO:0000259" key="6">
    <source>
        <dbReference type="Pfam" id="PF25944"/>
    </source>
</evidence>
<dbReference type="RefSeq" id="WP_229594954.1">
    <property type="nucleotide sequence ID" value="NZ_AP024485.1"/>
</dbReference>
<dbReference type="PROSITE" id="PS51257">
    <property type="entry name" value="PROKAR_LIPOPROTEIN"/>
    <property type="match status" value="1"/>
</dbReference>
<sequence length="397" mass="43378">MVKNGLRYAGLLALVLLVLSSALGCSGEEKKEAAKASQDPVPMKVIKAEVRNMPQWGEFVGQVSAKESVEVRARVAGFLQERKFEEGRQVKKGDLLFVIDPKPFQEDLKQAQAVVASNSALLTKSKKDYVRFKKLFDEGVVSRDEFESHQTERATYQAQLNDSKAKMENARIQLGYTKIYAPIDGLISRVQVDVGNLVGQGENTLLATISSQDPIYVSFSVSETDYIRAVRDQRTKEAGRAIKMILSDGSEYEQPGAFDMIDPTIDPQTGSLGIRVVFANPDNILRPGQYAKIRVMIAESQDAVVVPSVGVMDTQGMKSLYVVDEDGVIKSQPVKIGFETNNMIVIKEGLKAGDLVIVDGVRRVRPGMQIKPIVVPMTADGQSEAPAAAPAAEDKAE</sequence>
<feature type="domain" description="Multidrug resistance protein MdtA-like barrel-sandwich hybrid" evidence="5">
    <location>
        <begin position="68"/>
        <end position="209"/>
    </location>
</feature>
<feature type="signal peptide" evidence="3">
    <location>
        <begin position="1"/>
        <end position="24"/>
    </location>
</feature>
<feature type="domain" description="Multidrug resistance protein MdtA-like beta-barrel" evidence="6">
    <location>
        <begin position="214"/>
        <end position="297"/>
    </location>
</feature>
<protein>
    <submittedName>
        <fullName evidence="8">MexE family multidrug efflux RND transporter periplasmic adaptor subunit</fullName>
    </submittedName>
</protein>
<dbReference type="Pfam" id="PF25967">
    <property type="entry name" value="RND-MFP_C"/>
    <property type="match status" value="1"/>
</dbReference>
<dbReference type="Pfam" id="PF25944">
    <property type="entry name" value="Beta-barrel_RND"/>
    <property type="match status" value="1"/>
</dbReference>
<dbReference type="Pfam" id="PF25876">
    <property type="entry name" value="HH_MFP_RND"/>
    <property type="match status" value="1"/>
</dbReference>
<dbReference type="PANTHER" id="PTHR30158">
    <property type="entry name" value="ACRA/E-RELATED COMPONENT OF DRUG EFFLUX TRANSPORTER"/>
    <property type="match status" value="1"/>
</dbReference>
<dbReference type="InterPro" id="IPR058627">
    <property type="entry name" value="MdtA-like_C"/>
</dbReference>
<feature type="domain" description="Multidrug resistance protein MdtA-like C-terminal permuted SH3" evidence="7">
    <location>
        <begin position="302"/>
        <end position="362"/>
    </location>
</feature>
<dbReference type="Proteomes" id="UP001053296">
    <property type="component" value="Chromosome"/>
</dbReference>
<reference evidence="8" key="1">
    <citation type="journal article" date="2022" name="Arch. Microbiol.">
        <title>Pseudodesulfovibrio sediminis sp. nov., a mesophilic and neutrophilic sulfate-reducing bacterium isolated from sediment of a brackish lake.</title>
        <authorList>
            <person name="Takahashi A."/>
            <person name="Kojima H."/>
            <person name="Watanabe M."/>
            <person name="Fukui M."/>
        </authorList>
    </citation>
    <scope>NUCLEOTIDE SEQUENCE</scope>
    <source>
        <strain evidence="8">SF6</strain>
    </source>
</reference>
<accession>A0ABM7P4W1</accession>
<dbReference type="Gene3D" id="2.40.50.100">
    <property type="match status" value="1"/>
</dbReference>
<dbReference type="InterPro" id="IPR058625">
    <property type="entry name" value="MdtA-like_BSH"/>
</dbReference>
<proteinExistence type="inferred from homology"/>
<dbReference type="InterPro" id="IPR058624">
    <property type="entry name" value="MdtA-like_HH"/>
</dbReference>
<dbReference type="EMBL" id="AP024485">
    <property type="protein sequence ID" value="BCS87940.1"/>
    <property type="molecule type" value="Genomic_DNA"/>
</dbReference>
<evidence type="ECO:0000256" key="3">
    <source>
        <dbReference type="SAM" id="SignalP"/>
    </source>
</evidence>
<dbReference type="NCBIfam" id="TIGR01730">
    <property type="entry name" value="RND_mfp"/>
    <property type="match status" value="1"/>
</dbReference>
<keyword evidence="9" id="KW-1185">Reference proteome</keyword>
<dbReference type="SUPFAM" id="SSF111369">
    <property type="entry name" value="HlyD-like secretion proteins"/>
    <property type="match status" value="1"/>
</dbReference>
<comment type="similarity">
    <text evidence="2">Belongs to the membrane fusion protein (MFP) (TC 8.A.1) family.</text>
</comment>
<dbReference type="Gene3D" id="1.10.287.470">
    <property type="entry name" value="Helix hairpin bin"/>
    <property type="match status" value="1"/>
</dbReference>
<evidence type="ECO:0000259" key="5">
    <source>
        <dbReference type="Pfam" id="PF25917"/>
    </source>
</evidence>
<dbReference type="InterPro" id="IPR058626">
    <property type="entry name" value="MdtA-like_b-barrel"/>
</dbReference>
<evidence type="ECO:0000259" key="4">
    <source>
        <dbReference type="Pfam" id="PF25876"/>
    </source>
</evidence>
<keyword evidence="3" id="KW-0732">Signal</keyword>
<organism evidence="8 9">
    <name type="scientific">Pseudodesulfovibrio sediminis</name>
    <dbReference type="NCBI Taxonomy" id="2810563"/>
    <lineage>
        <taxon>Bacteria</taxon>
        <taxon>Pseudomonadati</taxon>
        <taxon>Thermodesulfobacteriota</taxon>
        <taxon>Desulfovibrionia</taxon>
        <taxon>Desulfovibrionales</taxon>
        <taxon>Desulfovibrionaceae</taxon>
    </lineage>
</organism>
<feature type="chain" id="PRO_5047433456" evidence="3">
    <location>
        <begin position="25"/>
        <end position="397"/>
    </location>
</feature>
<dbReference type="Pfam" id="PF25917">
    <property type="entry name" value="BSH_RND"/>
    <property type="match status" value="1"/>
</dbReference>
<evidence type="ECO:0000259" key="7">
    <source>
        <dbReference type="Pfam" id="PF25967"/>
    </source>
</evidence>
<dbReference type="Gene3D" id="2.40.30.170">
    <property type="match status" value="1"/>
</dbReference>
<evidence type="ECO:0000256" key="1">
    <source>
        <dbReference type="ARBA" id="ARBA00004196"/>
    </source>
</evidence>
<dbReference type="InterPro" id="IPR006143">
    <property type="entry name" value="RND_pump_MFP"/>
</dbReference>
<name>A0ABM7P4W1_9BACT</name>
<evidence type="ECO:0000256" key="2">
    <source>
        <dbReference type="ARBA" id="ARBA00009477"/>
    </source>
</evidence>
<gene>
    <name evidence="8" type="ORF">PSDVSF_11820</name>
</gene>
<evidence type="ECO:0000313" key="9">
    <source>
        <dbReference type="Proteomes" id="UP001053296"/>
    </source>
</evidence>
<dbReference type="PANTHER" id="PTHR30158:SF10">
    <property type="entry name" value="CATION EFFLUX PUMP"/>
    <property type="match status" value="1"/>
</dbReference>
<comment type="subcellular location">
    <subcellularLocation>
        <location evidence="1">Cell envelope</location>
    </subcellularLocation>
</comment>
<evidence type="ECO:0000313" key="8">
    <source>
        <dbReference type="EMBL" id="BCS87940.1"/>
    </source>
</evidence>